<protein>
    <submittedName>
        <fullName evidence="3">Unannotated protein</fullName>
    </submittedName>
</protein>
<evidence type="ECO:0000313" key="6">
    <source>
        <dbReference type="EMBL" id="CAB4749987.1"/>
    </source>
</evidence>
<proteinExistence type="predicted"/>
<evidence type="ECO:0000313" key="4">
    <source>
        <dbReference type="EMBL" id="CAB4342775.1"/>
    </source>
</evidence>
<sequence>MSMGLFFLGFLCVIAFAAIGSEVAADGKLIEPFFLIPLAWLFFLTGGMLAIAHFIKRRIAK</sequence>
<evidence type="ECO:0000313" key="10">
    <source>
        <dbReference type="EMBL" id="CAB5047120.1"/>
    </source>
</evidence>
<organism evidence="3">
    <name type="scientific">freshwater metagenome</name>
    <dbReference type="NCBI Taxonomy" id="449393"/>
    <lineage>
        <taxon>unclassified sequences</taxon>
        <taxon>metagenomes</taxon>
        <taxon>ecological metagenomes</taxon>
    </lineage>
</organism>
<dbReference type="InterPro" id="IPR025016">
    <property type="entry name" value="DUF3955"/>
</dbReference>
<evidence type="ECO:0000313" key="9">
    <source>
        <dbReference type="EMBL" id="CAB5016654.1"/>
    </source>
</evidence>
<dbReference type="EMBL" id="CAFBQG010000043">
    <property type="protein sequence ID" value="CAB5047120.1"/>
    <property type="molecule type" value="Genomic_DNA"/>
</dbReference>
<evidence type="ECO:0000313" key="7">
    <source>
        <dbReference type="EMBL" id="CAB4805353.1"/>
    </source>
</evidence>
<evidence type="ECO:0000313" key="3">
    <source>
        <dbReference type="EMBL" id="CAB4337572.1"/>
    </source>
</evidence>
<keyword evidence="1" id="KW-0472">Membrane</keyword>
<reference evidence="3" key="1">
    <citation type="submission" date="2020-05" db="EMBL/GenBank/DDBJ databases">
        <authorList>
            <person name="Chiriac C."/>
            <person name="Salcher M."/>
            <person name="Ghai R."/>
            <person name="Kavagutti S V."/>
        </authorList>
    </citation>
    <scope>NUCLEOTIDE SEQUENCE</scope>
</reference>
<dbReference type="AlphaFoldDB" id="A0A6J5Z928"/>
<keyword evidence="1" id="KW-1133">Transmembrane helix</keyword>
<evidence type="ECO:0000313" key="5">
    <source>
        <dbReference type="EMBL" id="CAB4712698.1"/>
    </source>
</evidence>
<dbReference type="Pfam" id="PF13127">
    <property type="entry name" value="DUF3955"/>
    <property type="match status" value="1"/>
</dbReference>
<feature type="domain" description="DUF3955" evidence="2">
    <location>
        <begin position="2"/>
        <end position="56"/>
    </location>
</feature>
<dbReference type="EMBL" id="CAESAD010000009">
    <property type="protein sequence ID" value="CAB4342775.1"/>
    <property type="molecule type" value="Genomic_DNA"/>
</dbReference>
<accession>A0A6J5Z928</accession>
<keyword evidence="1" id="KW-0812">Transmembrane</keyword>
<dbReference type="EMBL" id="CAFBPK010000008">
    <property type="protein sequence ID" value="CAB5016654.1"/>
    <property type="molecule type" value="Genomic_DNA"/>
</dbReference>
<dbReference type="EMBL" id="CAEZYC010000057">
    <property type="protein sequence ID" value="CAB4712698.1"/>
    <property type="molecule type" value="Genomic_DNA"/>
</dbReference>
<evidence type="ECO:0000256" key="1">
    <source>
        <dbReference type="SAM" id="Phobius"/>
    </source>
</evidence>
<dbReference type="EMBL" id="CAESAI010000013">
    <property type="protein sequence ID" value="CAB4337572.1"/>
    <property type="molecule type" value="Genomic_DNA"/>
</dbReference>
<gene>
    <name evidence="5" type="ORF">UFOPK2648_00983</name>
    <name evidence="6" type="ORF">UFOPK2824_00648</name>
    <name evidence="7" type="ORF">UFOPK3037_00918</name>
    <name evidence="8" type="ORF">UFOPK3278_00980</name>
    <name evidence="3" type="ORF">UFOPK3406_00712</name>
    <name evidence="4" type="ORF">UFOPK3925_01161</name>
    <name evidence="9" type="ORF">UFOPK4097_00663</name>
    <name evidence="10" type="ORF">UFOPK4301_00491</name>
</gene>
<dbReference type="EMBL" id="CAFBIX010000041">
    <property type="protein sequence ID" value="CAB4849199.1"/>
    <property type="molecule type" value="Genomic_DNA"/>
</dbReference>
<feature type="transmembrane region" description="Helical" evidence="1">
    <location>
        <begin position="34"/>
        <end position="55"/>
    </location>
</feature>
<dbReference type="EMBL" id="CAEZZD010000086">
    <property type="protein sequence ID" value="CAB4749987.1"/>
    <property type="molecule type" value="Genomic_DNA"/>
</dbReference>
<evidence type="ECO:0000259" key="2">
    <source>
        <dbReference type="Pfam" id="PF13127"/>
    </source>
</evidence>
<dbReference type="EMBL" id="CAFAAO010000010">
    <property type="protein sequence ID" value="CAB4805353.1"/>
    <property type="molecule type" value="Genomic_DNA"/>
</dbReference>
<name>A0A6J5Z928_9ZZZZ</name>
<evidence type="ECO:0000313" key="8">
    <source>
        <dbReference type="EMBL" id="CAB4849199.1"/>
    </source>
</evidence>